<dbReference type="RefSeq" id="XP_003731161.1">
    <property type="nucleotide sequence ID" value="XM_003731113.3"/>
</dbReference>
<protein>
    <recommendedName>
        <fullName evidence="2">C2 domain-containing protein</fullName>
    </recommendedName>
</protein>
<dbReference type="InterPro" id="IPR000008">
    <property type="entry name" value="C2_dom"/>
</dbReference>
<proteinExistence type="predicted"/>
<evidence type="ECO:0000259" key="2">
    <source>
        <dbReference type="PROSITE" id="PS50004"/>
    </source>
</evidence>
<name>A0A7M7LPT1_STRPU</name>
<dbReference type="OMA" id="ACHEQWA"/>
<reference evidence="3" key="2">
    <citation type="submission" date="2021-01" db="UniProtKB">
        <authorList>
            <consortium name="EnsemblMetazoa"/>
        </authorList>
    </citation>
    <scope>IDENTIFICATION</scope>
</reference>
<dbReference type="GeneID" id="100888159"/>
<keyword evidence="1" id="KW-0732">Signal</keyword>
<dbReference type="Proteomes" id="UP000007110">
    <property type="component" value="Unassembled WGS sequence"/>
</dbReference>
<dbReference type="SMART" id="SM00239">
    <property type="entry name" value="C2"/>
    <property type="match status" value="1"/>
</dbReference>
<keyword evidence="4" id="KW-1185">Reference proteome</keyword>
<dbReference type="SUPFAM" id="SSF49562">
    <property type="entry name" value="C2 domain (Calcium/lipid-binding domain, CaLB)"/>
    <property type="match status" value="1"/>
</dbReference>
<dbReference type="Gene3D" id="2.60.40.150">
    <property type="entry name" value="C2 domain"/>
    <property type="match status" value="1"/>
</dbReference>
<feature type="domain" description="C2" evidence="2">
    <location>
        <begin position="5"/>
        <end position="141"/>
    </location>
</feature>
<dbReference type="AlphaFoldDB" id="A0A7M7LPT1"/>
<dbReference type="KEGG" id="spu:100888159"/>
<evidence type="ECO:0000313" key="4">
    <source>
        <dbReference type="Proteomes" id="UP000007110"/>
    </source>
</evidence>
<sequence length="145" mass="16259">MITGNLGRLLISLAYLPSLERLSCVILRAKDVKCEKGTNVSSLETYVKVTLMCGVDKVKSRKTAIIRGTDNPVYTESLCFVVPMSYIDETSLVIQLTQHAQLKKDKILGQVILGPYIYTQGSAISHWGKMLARREAAKQWHNLYL</sequence>
<dbReference type="EnsemblMetazoa" id="XM_003731113">
    <property type="protein sequence ID" value="XP_003731161"/>
    <property type="gene ID" value="LOC100888159"/>
</dbReference>
<feature type="signal peptide" evidence="1">
    <location>
        <begin position="1"/>
        <end position="21"/>
    </location>
</feature>
<dbReference type="PANTHER" id="PTHR10024:SF234">
    <property type="entry name" value="SYNAPTOTAGMIN-15-RELATED"/>
    <property type="match status" value="1"/>
</dbReference>
<dbReference type="FunFam" id="2.60.40.150:FF:000101">
    <property type="entry name" value="Synaptotagmin 13"/>
    <property type="match status" value="1"/>
</dbReference>
<reference evidence="4" key="1">
    <citation type="submission" date="2015-02" db="EMBL/GenBank/DDBJ databases">
        <title>Genome sequencing for Strongylocentrotus purpuratus.</title>
        <authorList>
            <person name="Murali S."/>
            <person name="Liu Y."/>
            <person name="Vee V."/>
            <person name="English A."/>
            <person name="Wang M."/>
            <person name="Skinner E."/>
            <person name="Han Y."/>
            <person name="Muzny D.M."/>
            <person name="Worley K.C."/>
            <person name="Gibbs R.A."/>
        </authorList>
    </citation>
    <scope>NUCLEOTIDE SEQUENCE</scope>
</reference>
<dbReference type="PANTHER" id="PTHR10024">
    <property type="entry name" value="SYNAPTOTAGMIN"/>
    <property type="match status" value="1"/>
</dbReference>
<dbReference type="Pfam" id="PF00168">
    <property type="entry name" value="C2"/>
    <property type="match status" value="1"/>
</dbReference>
<evidence type="ECO:0000256" key="1">
    <source>
        <dbReference type="SAM" id="SignalP"/>
    </source>
</evidence>
<accession>A0A7M7LPT1</accession>
<dbReference type="InterPro" id="IPR035892">
    <property type="entry name" value="C2_domain_sf"/>
</dbReference>
<evidence type="ECO:0000313" key="3">
    <source>
        <dbReference type="EnsemblMetazoa" id="XP_003731161"/>
    </source>
</evidence>
<dbReference type="OrthoDB" id="10259057at2759"/>
<organism evidence="3 4">
    <name type="scientific">Strongylocentrotus purpuratus</name>
    <name type="common">Purple sea urchin</name>
    <dbReference type="NCBI Taxonomy" id="7668"/>
    <lineage>
        <taxon>Eukaryota</taxon>
        <taxon>Metazoa</taxon>
        <taxon>Echinodermata</taxon>
        <taxon>Eleutherozoa</taxon>
        <taxon>Echinozoa</taxon>
        <taxon>Echinoidea</taxon>
        <taxon>Euechinoidea</taxon>
        <taxon>Echinacea</taxon>
        <taxon>Camarodonta</taxon>
        <taxon>Echinidea</taxon>
        <taxon>Strongylocentrotidae</taxon>
        <taxon>Strongylocentrotus</taxon>
    </lineage>
</organism>
<dbReference type="InParanoid" id="A0A7M7LPT1"/>
<dbReference type="PROSITE" id="PS50004">
    <property type="entry name" value="C2"/>
    <property type="match status" value="1"/>
</dbReference>
<feature type="chain" id="PRO_5029684989" description="C2 domain-containing protein" evidence="1">
    <location>
        <begin position="22"/>
        <end position="145"/>
    </location>
</feature>